<protein>
    <submittedName>
        <fullName evidence="1">Putative ovule protein</fullName>
    </submittedName>
</protein>
<feature type="non-terminal residue" evidence="1">
    <location>
        <position position="145"/>
    </location>
</feature>
<dbReference type="EMBL" id="GEDG01028791">
    <property type="protein sequence ID" value="JAP12948.1"/>
    <property type="molecule type" value="Transcribed_RNA"/>
</dbReference>
<reference evidence="1" key="1">
    <citation type="submission" date="2015-12" db="EMBL/GenBank/DDBJ databases">
        <title>Gene expression during late stages of embryo sac development: a critical building block for successful pollen-pistil interactions.</title>
        <authorList>
            <person name="Liu Y."/>
            <person name="Joly V."/>
            <person name="Sabar M."/>
            <person name="Matton D.P."/>
        </authorList>
    </citation>
    <scope>NUCLEOTIDE SEQUENCE</scope>
</reference>
<organism evidence="1">
    <name type="scientific">Solanum chacoense</name>
    <name type="common">Chaco potato</name>
    <dbReference type="NCBI Taxonomy" id="4108"/>
    <lineage>
        <taxon>Eukaryota</taxon>
        <taxon>Viridiplantae</taxon>
        <taxon>Streptophyta</taxon>
        <taxon>Embryophyta</taxon>
        <taxon>Tracheophyta</taxon>
        <taxon>Spermatophyta</taxon>
        <taxon>Magnoliopsida</taxon>
        <taxon>eudicotyledons</taxon>
        <taxon>Gunneridae</taxon>
        <taxon>Pentapetalae</taxon>
        <taxon>asterids</taxon>
        <taxon>lamiids</taxon>
        <taxon>Solanales</taxon>
        <taxon>Solanaceae</taxon>
        <taxon>Solanoideae</taxon>
        <taxon>Solaneae</taxon>
        <taxon>Solanum</taxon>
    </lineage>
</organism>
<dbReference type="AlphaFoldDB" id="A0A0V0GXU5"/>
<proteinExistence type="predicted"/>
<sequence length="145" mass="16937">MYHLNCKFDVKQLGSSPNYMSTNFKIGTYMVMKGQEINVCSVPSDLPFLERSWEERRAKRSFNLEFQVEFFFLIGEIVEDVWGDSNHGDPSTEQDDVGLQLLQSSCLVRFTHEHSWKHFCFFAKSKLLRFEIEQSKTLASYCIGE</sequence>
<evidence type="ECO:0000313" key="1">
    <source>
        <dbReference type="EMBL" id="JAP12948.1"/>
    </source>
</evidence>
<accession>A0A0V0GXU5</accession>
<name>A0A0V0GXU5_SOLCH</name>